<organism evidence="2 3">
    <name type="scientific">Paenibacillus lignilyticus</name>
    <dbReference type="NCBI Taxonomy" id="1172615"/>
    <lineage>
        <taxon>Bacteria</taxon>
        <taxon>Bacillati</taxon>
        <taxon>Bacillota</taxon>
        <taxon>Bacilli</taxon>
        <taxon>Bacillales</taxon>
        <taxon>Paenibacillaceae</taxon>
        <taxon>Paenibacillus</taxon>
    </lineage>
</organism>
<dbReference type="SUPFAM" id="SSF48452">
    <property type="entry name" value="TPR-like"/>
    <property type="match status" value="1"/>
</dbReference>
<proteinExistence type="predicted"/>
<dbReference type="Pfam" id="PF11738">
    <property type="entry name" value="DUF3298"/>
    <property type="match status" value="1"/>
</dbReference>
<evidence type="ECO:0000259" key="1">
    <source>
        <dbReference type="Pfam" id="PF11738"/>
    </source>
</evidence>
<dbReference type="PANTHER" id="PTHR37841">
    <property type="entry name" value="GLR2918 PROTEIN"/>
    <property type="match status" value="1"/>
</dbReference>
<dbReference type="Gene3D" id="3.90.640.20">
    <property type="entry name" value="Heat-shock cognate protein, ATPase"/>
    <property type="match status" value="1"/>
</dbReference>
<sequence length="832" mass="93154">MAANEQQLTQIAMANLPSGAELMLLNQSAANAAVCAADLNGDRLSEIAAVYRLGNQLHLVVLREKKGKWEKAADVKGHGHGVAQLMAMPVMRAGQNNLIVGWQINAQWSKLSVYEWNKEGLRDVAPSGMSYSYMDAMDMPSNQGQDGKTELAIWMQNSGESYHIEVLRWQEGSFVPAQDVYSYYFPHVVKYYERLVWRYPQYPLYWYHLADAQYRSGRVEPALVSVHQALAFAQPTRDTLLELEQSIRDALEPVVPTRAVGLFPASLKTVKGMRWGYIDNRGRMAIDPRYDDAGDFQENGLAVVSEKGKYGIINASAQYIVPPIYDSIGKFSEQRASVIDSQGFKMINESGTVLTKKAYPFISDMHNGRAVFYDTLPGSAGESTIQYGYLDAQGHAVIPAQFQEANDFQGNKALVKVKDNEYALIGLDGRRLHTYHYASVGPLGDGLLSFQRELAGKTGYMDESGSIVIQPAFYSAFPFEDGRAIVNTSDDFRSNYGVINKQGAFIIKAEYNDIRSLGSGRFAVGKAIDPQQPYIGSIYAIADWDGKLLTDFVYRDVADYSKGLASASDAKQTFFIDRNGQPAPGYPRVNGSGTLTLEEGGLIKAYVDQRLSYLDRSGRVIWQQNTTIPLKQPYFVKEEKFKPNRDYLVYYPQVEGMAEQAAQGKVNAKLRELSQVKPIPEDQKLDYSYSGDFDVSFYKQQLLQLELTGYNFPFGAAHGMPTKKYAIIDLATGQMFALKDLFKPGSNYVKELSDIIGKQIKEDPQYSYVFPNTYNGIRPDQPFFVSENALHIYFEPYEIAPYAAGFPTFKIPFAQIKSILDTNGAFWKSFHS</sequence>
<dbReference type="PANTHER" id="PTHR37841:SF1">
    <property type="entry name" value="DUF3298 DOMAIN-CONTAINING PROTEIN"/>
    <property type="match status" value="1"/>
</dbReference>
<protein>
    <submittedName>
        <fullName evidence="2">WG repeat-containing protein</fullName>
    </submittedName>
</protein>
<name>A0ABS5CD74_9BACL</name>
<dbReference type="Proteomes" id="UP000673394">
    <property type="component" value="Unassembled WGS sequence"/>
</dbReference>
<reference evidence="2 3" key="1">
    <citation type="submission" date="2021-04" db="EMBL/GenBank/DDBJ databases">
        <title>Paenibacillus sp. DLE-14 whole genome sequence.</title>
        <authorList>
            <person name="Ham Y.J."/>
        </authorList>
    </citation>
    <scope>NUCLEOTIDE SEQUENCE [LARGE SCALE GENOMIC DNA]</scope>
    <source>
        <strain evidence="2 3">DLE-14</strain>
    </source>
</reference>
<dbReference type="InterPro" id="IPR011990">
    <property type="entry name" value="TPR-like_helical_dom_sf"/>
</dbReference>
<dbReference type="Gene3D" id="3.30.565.40">
    <property type="entry name" value="Fervidobacterium nodosum Rt17-B1 like"/>
    <property type="match status" value="1"/>
</dbReference>
<gene>
    <name evidence="2" type="ORF">I8J30_14540</name>
</gene>
<accession>A0ABS5CD74</accession>
<comment type="caution">
    <text evidence="2">The sequence shown here is derived from an EMBL/GenBank/DDBJ whole genome shotgun (WGS) entry which is preliminary data.</text>
</comment>
<dbReference type="InterPro" id="IPR037126">
    <property type="entry name" value="PdaC/RsiV-like_sf"/>
</dbReference>
<keyword evidence="3" id="KW-1185">Reference proteome</keyword>
<evidence type="ECO:0000313" key="3">
    <source>
        <dbReference type="Proteomes" id="UP000673394"/>
    </source>
</evidence>
<dbReference type="Pfam" id="PF14903">
    <property type="entry name" value="WG_beta_rep"/>
    <property type="match status" value="4"/>
</dbReference>
<feature type="domain" description="DUF3298" evidence="1">
    <location>
        <begin position="739"/>
        <end position="813"/>
    </location>
</feature>
<dbReference type="InterPro" id="IPR032774">
    <property type="entry name" value="WG_beta_rep"/>
</dbReference>
<evidence type="ECO:0000313" key="2">
    <source>
        <dbReference type="EMBL" id="MBP3963932.1"/>
    </source>
</evidence>
<dbReference type="RefSeq" id="WP_210658804.1">
    <property type="nucleotide sequence ID" value="NZ_JAGKSP010000005.1"/>
</dbReference>
<dbReference type="InterPro" id="IPR021729">
    <property type="entry name" value="DUF3298"/>
</dbReference>
<dbReference type="EMBL" id="JAGKSP010000005">
    <property type="protein sequence ID" value="MBP3963932.1"/>
    <property type="molecule type" value="Genomic_DNA"/>
</dbReference>